<sequence length="84" mass="8829">MSVTNSVGTDFHFVELIAVGGQVDTFADAAQREKSDLRCKAAEASLAGIDGRDAEDIINDNSDKGLNIGKVAARGTEGDVLRAY</sequence>
<proteinExistence type="predicted"/>
<accession>A0AAN7VUU6</accession>
<reference evidence="1" key="1">
    <citation type="submission" date="2023-08" db="EMBL/GenBank/DDBJ databases">
        <title>Black Yeasts Isolated from many extreme environments.</title>
        <authorList>
            <person name="Coleine C."/>
            <person name="Stajich J.E."/>
            <person name="Selbmann L."/>
        </authorList>
    </citation>
    <scope>NUCLEOTIDE SEQUENCE</scope>
    <source>
        <strain evidence="1">CCFEE 5810</strain>
    </source>
</reference>
<dbReference type="EMBL" id="JAVRQU010000005">
    <property type="protein sequence ID" value="KAK5703239.1"/>
    <property type="molecule type" value="Genomic_DNA"/>
</dbReference>
<protein>
    <submittedName>
        <fullName evidence="1">Uncharacterized protein</fullName>
    </submittedName>
</protein>
<gene>
    <name evidence="1" type="ORF">LTR97_004188</name>
</gene>
<evidence type="ECO:0000313" key="1">
    <source>
        <dbReference type="EMBL" id="KAK5703239.1"/>
    </source>
</evidence>
<dbReference type="Proteomes" id="UP001310594">
    <property type="component" value="Unassembled WGS sequence"/>
</dbReference>
<name>A0AAN7VUU6_9PEZI</name>
<dbReference type="AlphaFoldDB" id="A0AAN7VUU6"/>
<comment type="caution">
    <text evidence="1">The sequence shown here is derived from an EMBL/GenBank/DDBJ whole genome shotgun (WGS) entry which is preliminary data.</text>
</comment>
<organism evidence="1 2">
    <name type="scientific">Elasticomyces elasticus</name>
    <dbReference type="NCBI Taxonomy" id="574655"/>
    <lineage>
        <taxon>Eukaryota</taxon>
        <taxon>Fungi</taxon>
        <taxon>Dikarya</taxon>
        <taxon>Ascomycota</taxon>
        <taxon>Pezizomycotina</taxon>
        <taxon>Dothideomycetes</taxon>
        <taxon>Dothideomycetidae</taxon>
        <taxon>Mycosphaerellales</taxon>
        <taxon>Teratosphaeriaceae</taxon>
        <taxon>Elasticomyces</taxon>
    </lineage>
</organism>
<evidence type="ECO:0000313" key="2">
    <source>
        <dbReference type="Proteomes" id="UP001310594"/>
    </source>
</evidence>